<evidence type="ECO:0000256" key="3">
    <source>
        <dbReference type="ARBA" id="ARBA00005790"/>
    </source>
</evidence>
<evidence type="ECO:0000256" key="1">
    <source>
        <dbReference type="ARBA" id="ARBA00003531"/>
    </source>
</evidence>
<evidence type="ECO:0000256" key="9">
    <source>
        <dbReference type="ARBA" id="ARBA00022777"/>
    </source>
</evidence>
<evidence type="ECO:0000256" key="7">
    <source>
        <dbReference type="ARBA" id="ARBA00022679"/>
    </source>
</evidence>
<dbReference type="PROSITE" id="PS50052">
    <property type="entry name" value="GUANYLATE_KINASE_2"/>
    <property type="match status" value="1"/>
</dbReference>
<keyword evidence="10" id="KW-0067">ATP-binding</keyword>
<keyword evidence="7 14" id="KW-0808">Transferase</keyword>
<evidence type="ECO:0000256" key="5">
    <source>
        <dbReference type="ARBA" id="ARBA00016296"/>
    </source>
</evidence>
<dbReference type="CDD" id="cd00071">
    <property type="entry name" value="GMPK"/>
    <property type="match status" value="1"/>
</dbReference>
<keyword evidence="6" id="KW-0963">Cytoplasm</keyword>
<dbReference type="RefSeq" id="WP_222580011.1">
    <property type="nucleotide sequence ID" value="NZ_JAHVHU010000009.1"/>
</dbReference>
<keyword evidence="9 14" id="KW-0418">Kinase</keyword>
<evidence type="ECO:0000256" key="8">
    <source>
        <dbReference type="ARBA" id="ARBA00022741"/>
    </source>
</evidence>
<evidence type="ECO:0000256" key="10">
    <source>
        <dbReference type="ARBA" id="ARBA00022840"/>
    </source>
</evidence>
<comment type="function">
    <text evidence="1">Essential for recycling GMP and indirectly, cGMP.</text>
</comment>
<keyword evidence="8" id="KW-0547">Nucleotide-binding</keyword>
<dbReference type="EMBL" id="JAHVHU010000009">
    <property type="protein sequence ID" value="MBY5958471.1"/>
    <property type="molecule type" value="Genomic_DNA"/>
</dbReference>
<gene>
    <name evidence="14" type="primary">gmk</name>
    <name evidence="14" type="ORF">KUV50_10030</name>
</gene>
<feature type="domain" description="Guanylate kinase-like" evidence="13">
    <location>
        <begin position="2"/>
        <end position="183"/>
    </location>
</feature>
<dbReference type="PANTHER" id="PTHR23117:SF13">
    <property type="entry name" value="GUANYLATE KINASE"/>
    <property type="match status" value="1"/>
</dbReference>
<comment type="subcellular location">
    <subcellularLocation>
        <location evidence="2">Cytoplasm</location>
    </subcellularLocation>
</comment>
<dbReference type="FunFam" id="3.30.63.10:FF:000005">
    <property type="entry name" value="Guanylate kinase"/>
    <property type="match status" value="1"/>
</dbReference>
<comment type="similarity">
    <text evidence="3">Belongs to the guanylate kinase family.</text>
</comment>
<evidence type="ECO:0000313" key="15">
    <source>
        <dbReference type="Proteomes" id="UP000753961"/>
    </source>
</evidence>
<dbReference type="Proteomes" id="UP000753961">
    <property type="component" value="Unassembled WGS sequence"/>
</dbReference>
<accession>A0A953HXJ5</accession>
<dbReference type="SMART" id="SM00072">
    <property type="entry name" value="GuKc"/>
    <property type="match status" value="1"/>
</dbReference>
<dbReference type="NCBIfam" id="TIGR03263">
    <property type="entry name" value="guanyl_kin"/>
    <property type="match status" value="1"/>
</dbReference>
<name>A0A953HXJ5_9BACT</name>
<dbReference type="PANTHER" id="PTHR23117">
    <property type="entry name" value="GUANYLATE KINASE-RELATED"/>
    <property type="match status" value="1"/>
</dbReference>
<dbReference type="GO" id="GO:0005524">
    <property type="term" value="F:ATP binding"/>
    <property type="evidence" value="ECO:0007669"/>
    <property type="project" value="UniProtKB-KW"/>
</dbReference>
<protein>
    <recommendedName>
        <fullName evidence="5">Guanylate kinase</fullName>
        <ecNumber evidence="4">2.7.4.8</ecNumber>
    </recommendedName>
    <alternativeName>
        <fullName evidence="11">GMP kinase</fullName>
    </alternativeName>
</protein>
<dbReference type="InterPro" id="IPR008145">
    <property type="entry name" value="GK/Ca_channel_bsu"/>
</dbReference>
<evidence type="ECO:0000256" key="4">
    <source>
        <dbReference type="ARBA" id="ARBA00012961"/>
    </source>
</evidence>
<proteinExistence type="inferred from homology"/>
<evidence type="ECO:0000256" key="2">
    <source>
        <dbReference type="ARBA" id="ARBA00004496"/>
    </source>
</evidence>
<evidence type="ECO:0000256" key="11">
    <source>
        <dbReference type="ARBA" id="ARBA00030128"/>
    </source>
</evidence>
<comment type="catalytic activity">
    <reaction evidence="12">
        <text>GMP + ATP = GDP + ADP</text>
        <dbReference type="Rhea" id="RHEA:20780"/>
        <dbReference type="ChEBI" id="CHEBI:30616"/>
        <dbReference type="ChEBI" id="CHEBI:58115"/>
        <dbReference type="ChEBI" id="CHEBI:58189"/>
        <dbReference type="ChEBI" id="CHEBI:456216"/>
        <dbReference type="EC" id="2.7.4.8"/>
    </reaction>
</comment>
<sequence length="190" mass="22129">MKKSIIITAPSGAGKTTIVSHLLKTYPDHLGFSISATNRPQRPNEVDGKDYYFLTTSEFKRKIENDEFLEYEEVYKGRLYGTLRSELTRLWEADKTILFDIDVQGALKIQDNSTEECLTIFIKPPNESVLVNRLQNRRTESAEDLQIRIDKVRNELTYQNRFDKILVNDILHVTLKEAELMVEEFLNIKK</sequence>
<dbReference type="Gene3D" id="3.40.50.300">
    <property type="entry name" value="P-loop containing nucleotide triphosphate hydrolases"/>
    <property type="match status" value="1"/>
</dbReference>
<evidence type="ECO:0000259" key="13">
    <source>
        <dbReference type="PROSITE" id="PS50052"/>
    </source>
</evidence>
<evidence type="ECO:0000313" key="14">
    <source>
        <dbReference type="EMBL" id="MBY5958471.1"/>
    </source>
</evidence>
<organism evidence="14 15">
    <name type="scientific">Membranihabitans marinus</name>
    <dbReference type="NCBI Taxonomy" id="1227546"/>
    <lineage>
        <taxon>Bacteria</taxon>
        <taxon>Pseudomonadati</taxon>
        <taxon>Bacteroidota</taxon>
        <taxon>Saprospiria</taxon>
        <taxon>Saprospirales</taxon>
        <taxon>Saprospiraceae</taxon>
        <taxon>Membranihabitans</taxon>
    </lineage>
</organism>
<comment type="caution">
    <text evidence="14">The sequence shown here is derived from an EMBL/GenBank/DDBJ whole genome shotgun (WGS) entry which is preliminary data.</text>
</comment>
<reference evidence="14" key="1">
    <citation type="submission" date="2021-06" db="EMBL/GenBank/DDBJ databases">
        <title>44 bacteria genomes isolated from Dapeng, Shenzhen.</title>
        <authorList>
            <person name="Zheng W."/>
            <person name="Yu S."/>
            <person name="Huang Y."/>
        </authorList>
    </citation>
    <scope>NUCLEOTIDE SEQUENCE</scope>
    <source>
        <strain evidence="14">DP5N28-2</strain>
    </source>
</reference>
<keyword evidence="15" id="KW-1185">Reference proteome</keyword>
<dbReference type="InterPro" id="IPR027417">
    <property type="entry name" value="P-loop_NTPase"/>
</dbReference>
<dbReference type="GO" id="GO:0004385">
    <property type="term" value="F:GMP kinase activity"/>
    <property type="evidence" value="ECO:0007669"/>
    <property type="project" value="UniProtKB-EC"/>
</dbReference>
<dbReference type="Pfam" id="PF00625">
    <property type="entry name" value="Guanylate_kin"/>
    <property type="match status" value="1"/>
</dbReference>
<evidence type="ECO:0000256" key="12">
    <source>
        <dbReference type="ARBA" id="ARBA00048594"/>
    </source>
</evidence>
<evidence type="ECO:0000256" key="6">
    <source>
        <dbReference type="ARBA" id="ARBA00022490"/>
    </source>
</evidence>
<dbReference type="Gene3D" id="3.30.63.10">
    <property type="entry name" value="Guanylate Kinase phosphate binding domain"/>
    <property type="match status" value="1"/>
</dbReference>
<dbReference type="InterPro" id="IPR017665">
    <property type="entry name" value="Guanylate_kinase"/>
</dbReference>
<dbReference type="EC" id="2.7.4.8" evidence="4"/>
<dbReference type="SUPFAM" id="SSF52540">
    <property type="entry name" value="P-loop containing nucleoside triphosphate hydrolases"/>
    <property type="match status" value="1"/>
</dbReference>
<dbReference type="InterPro" id="IPR008144">
    <property type="entry name" value="Guanylate_kin-like_dom"/>
</dbReference>
<dbReference type="GO" id="GO:0005829">
    <property type="term" value="C:cytosol"/>
    <property type="evidence" value="ECO:0007669"/>
    <property type="project" value="TreeGrafter"/>
</dbReference>
<dbReference type="AlphaFoldDB" id="A0A953HXJ5"/>